<evidence type="ECO:0000313" key="3">
    <source>
        <dbReference type="Proteomes" id="UP000030636"/>
    </source>
</evidence>
<feature type="region of interest" description="Disordered" evidence="1">
    <location>
        <begin position="1"/>
        <end position="66"/>
    </location>
</feature>
<protein>
    <submittedName>
        <fullName evidence="2">Uncharacterized protein</fullName>
    </submittedName>
</protein>
<dbReference type="AlphaFoldDB" id="A0A0A7I6M8"/>
<gene>
    <name evidence="2" type="ORF">AH67_01245</name>
</gene>
<dbReference type="HOGENOM" id="CLU_2822486_0_0_11"/>
<organism evidence="2 3">
    <name type="scientific">Bifidobacterium pseudolongum PV8-2</name>
    <dbReference type="NCBI Taxonomy" id="1447715"/>
    <lineage>
        <taxon>Bacteria</taxon>
        <taxon>Bacillati</taxon>
        <taxon>Actinomycetota</taxon>
        <taxon>Actinomycetes</taxon>
        <taxon>Bifidobacteriales</taxon>
        <taxon>Bifidobacteriaceae</taxon>
        <taxon>Bifidobacterium</taxon>
    </lineage>
</organism>
<keyword evidence="3" id="KW-1185">Reference proteome</keyword>
<feature type="compositionally biased region" description="Low complexity" evidence="1">
    <location>
        <begin position="54"/>
        <end position="66"/>
    </location>
</feature>
<accession>A0A0A7I6M8</accession>
<dbReference type="KEGG" id="bpsp:AH67_01245"/>
<evidence type="ECO:0000256" key="1">
    <source>
        <dbReference type="SAM" id="MobiDB-lite"/>
    </source>
</evidence>
<feature type="compositionally biased region" description="Basic residues" evidence="1">
    <location>
        <begin position="41"/>
        <end position="53"/>
    </location>
</feature>
<sequence length="66" mass="7747">MPSGSGCRLRRPPWRSPRGSHSSGPRSGRWTPRPPDPRRPQPNRRPARRRVRRCISPPRSPCRFPW</sequence>
<feature type="compositionally biased region" description="Low complexity" evidence="1">
    <location>
        <begin position="16"/>
        <end position="31"/>
    </location>
</feature>
<dbReference type="EMBL" id="CP007457">
    <property type="protein sequence ID" value="AIZ15731.1"/>
    <property type="molecule type" value="Genomic_DNA"/>
</dbReference>
<reference evidence="2 3" key="1">
    <citation type="journal article" date="2015" name="Genome Announc.">
        <title>Bifidobacterium pseudolongum Strain PV8-2, Isolated from a Stool Sample of an Anemic Kenyan Infant.</title>
        <authorList>
            <person name="Vazquez-Gutierrez P."/>
            <person name="Lacroix C."/>
            <person name="Chassard C."/>
            <person name="Klumpp J."/>
            <person name="Stevens M.J."/>
            <person name="Jans C."/>
        </authorList>
    </citation>
    <scope>NUCLEOTIDE SEQUENCE [LARGE SCALE GENOMIC DNA]</scope>
    <source>
        <strain evidence="2 3">PV8-2</strain>
    </source>
</reference>
<dbReference type="Proteomes" id="UP000030636">
    <property type="component" value="Chromosome"/>
</dbReference>
<evidence type="ECO:0000313" key="2">
    <source>
        <dbReference type="EMBL" id="AIZ15731.1"/>
    </source>
</evidence>
<proteinExistence type="predicted"/>
<name>A0A0A7I6M8_9BIFI</name>